<keyword evidence="2" id="KW-0663">Pyridoxal phosphate</keyword>
<comment type="similarity">
    <text evidence="1">In the C-terminal section; belongs to the class-I pyridoxal-phosphate-dependent aminotransferase family.</text>
</comment>
<dbReference type="SMART" id="SM00345">
    <property type="entry name" value="HTH_GNTR"/>
    <property type="match status" value="1"/>
</dbReference>
<proteinExistence type="inferred from homology"/>
<dbReference type="GO" id="GO:0008483">
    <property type="term" value="F:transaminase activity"/>
    <property type="evidence" value="ECO:0007669"/>
    <property type="project" value="UniProtKB-KW"/>
</dbReference>
<comment type="caution">
    <text evidence="7">The sequence shown here is derived from an EMBL/GenBank/DDBJ whole genome shotgun (WGS) entry which is preliminary data.</text>
</comment>
<evidence type="ECO:0000256" key="3">
    <source>
        <dbReference type="ARBA" id="ARBA00023015"/>
    </source>
</evidence>
<evidence type="ECO:0000256" key="5">
    <source>
        <dbReference type="ARBA" id="ARBA00023163"/>
    </source>
</evidence>
<dbReference type="Gene3D" id="3.40.640.10">
    <property type="entry name" value="Type I PLP-dependent aspartate aminotransferase-like (Major domain)"/>
    <property type="match status" value="1"/>
</dbReference>
<dbReference type="Pfam" id="PF00155">
    <property type="entry name" value="Aminotran_1_2"/>
    <property type="match status" value="1"/>
</dbReference>
<accession>A0A9D1E8J0</accession>
<sequence length="483" mass="55612">MIYLDRKEKKTLYQQLYEAIIAEIHDGTLKTDDALKPIRFLADEMNISLNTVQKAYQQLLAEGYIRSVPGSGYYVEDVTNSYLSELDSRTDLTHANAVPSSHPGLTETKLAPISPFPIRYDFKHDAVFSQLFPWKTWRRCVNTALLKEENNQTIRYESNQGNLELRTQLCQILHRNRGVNCTPDQIIMAPGTQYAMEIICRLLPASQHRIAYEEPAHNGMRNIFLQNGYDITSIPVRKHGIDVHALTKTDCNLLYVMPSHQFPTGRTIPVSSRYRLLEWAVKRDAFIIENDYDSDFTYQSRPIPALQGLDKYGHVIYFNTLSKILTPSMRIAFFILPLPLLEIYREMYRYFNSALPTYHQIALTEFMASGDFERHLRKIIRSNEKKCGILIDSIRTCLNNWMEIIDTPAGSHIIVRIRACHDADWLINKLHERQIAIYGVKEYFHTTKAPEDIFLLGFSSMSENEIPIACTHLASALGELLGK</sequence>
<dbReference type="CDD" id="cd07377">
    <property type="entry name" value="WHTH_GntR"/>
    <property type="match status" value="1"/>
</dbReference>
<feature type="domain" description="HTH gntR-type" evidence="6">
    <location>
        <begin position="10"/>
        <end position="78"/>
    </location>
</feature>
<dbReference type="GO" id="GO:0003677">
    <property type="term" value="F:DNA binding"/>
    <property type="evidence" value="ECO:0007669"/>
    <property type="project" value="UniProtKB-KW"/>
</dbReference>
<keyword evidence="5" id="KW-0804">Transcription</keyword>
<reference evidence="7" key="2">
    <citation type="journal article" date="2021" name="PeerJ">
        <title>Extensive microbial diversity within the chicken gut microbiome revealed by metagenomics and culture.</title>
        <authorList>
            <person name="Gilroy R."/>
            <person name="Ravi A."/>
            <person name="Getino M."/>
            <person name="Pursley I."/>
            <person name="Horton D.L."/>
            <person name="Alikhan N.F."/>
            <person name="Baker D."/>
            <person name="Gharbi K."/>
            <person name="Hall N."/>
            <person name="Watson M."/>
            <person name="Adriaenssens E.M."/>
            <person name="Foster-Nyarko E."/>
            <person name="Jarju S."/>
            <person name="Secka A."/>
            <person name="Antonio M."/>
            <person name="Oren A."/>
            <person name="Chaudhuri R.R."/>
            <person name="La Ragione R."/>
            <person name="Hildebrand F."/>
            <person name="Pallen M.J."/>
        </authorList>
    </citation>
    <scope>NUCLEOTIDE SEQUENCE</scope>
    <source>
        <strain evidence="7">ChiSjej5B23-6657</strain>
    </source>
</reference>
<dbReference type="EMBL" id="DVHM01000055">
    <property type="protein sequence ID" value="HIR70342.1"/>
    <property type="molecule type" value="Genomic_DNA"/>
</dbReference>
<dbReference type="Pfam" id="PF00392">
    <property type="entry name" value="GntR"/>
    <property type="match status" value="1"/>
</dbReference>
<dbReference type="InterPro" id="IPR036388">
    <property type="entry name" value="WH-like_DNA-bd_sf"/>
</dbReference>
<dbReference type="AlphaFoldDB" id="A0A9D1E8J0"/>
<dbReference type="CDD" id="cd00609">
    <property type="entry name" value="AAT_like"/>
    <property type="match status" value="1"/>
</dbReference>
<dbReference type="InterPro" id="IPR015424">
    <property type="entry name" value="PyrdxlP-dep_Trfase"/>
</dbReference>
<dbReference type="GO" id="GO:0003700">
    <property type="term" value="F:DNA-binding transcription factor activity"/>
    <property type="evidence" value="ECO:0007669"/>
    <property type="project" value="InterPro"/>
</dbReference>
<evidence type="ECO:0000313" key="8">
    <source>
        <dbReference type="Proteomes" id="UP000823912"/>
    </source>
</evidence>
<dbReference type="PANTHER" id="PTHR46577:SF1">
    <property type="entry name" value="HTH-TYPE TRANSCRIPTIONAL REGULATORY PROTEIN GABR"/>
    <property type="match status" value="1"/>
</dbReference>
<gene>
    <name evidence="7" type="ORF">IAA55_03580</name>
</gene>
<dbReference type="InterPro" id="IPR000524">
    <property type="entry name" value="Tscrpt_reg_HTH_GntR"/>
</dbReference>
<evidence type="ECO:0000313" key="7">
    <source>
        <dbReference type="EMBL" id="HIR70342.1"/>
    </source>
</evidence>
<name>A0A9D1E8J0_9FIRM</name>
<dbReference type="PROSITE" id="PS50949">
    <property type="entry name" value="HTH_GNTR"/>
    <property type="match status" value="1"/>
</dbReference>
<dbReference type="PANTHER" id="PTHR46577">
    <property type="entry name" value="HTH-TYPE TRANSCRIPTIONAL REGULATORY PROTEIN GABR"/>
    <property type="match status" value="1"/>
</dbReference>
<reference evidence="7" key="1">
    <citation type="submission" date="2020-10" db="EMBL/GenBank/DDBJ databases">
        <authorList>
            <person name="Gilroy R."/>
        </authorList>
    </citation>
    <scope>NUCLEOTIDE SEQUENCE</scope>
    <source>
        <strain evidence="7">ChiSjej5B23-6657</strain>
    </source>
</reference>
<dbReference type="InterPro" id="IPR004839">
    <property type="entry name" value="Aminotransferase_I/II_large"/>
</dbReference>
<evidence type="ECO:0000256" key="4">
    <source>
        <dbReference type="ARBA" id="ARBA00023125"/>
    </source>
</evidence>
<dbReference type="InterPro" id="IPR015421">
    <property type="entry name" value="PyrdxlP-dep_Trfase_major"/>
</dbReference>
<evidence type="ECO:0000259" key="6">
    <source>
        <dbReference type="PROSITE" id="PS50949"/>
    </source>
</evidence>
<dbReference type="InterPro" id="IPR036390">
    <property type="entry name" value="WH_DNA-bd_sf"/>
</dbReference>
<keyword evidence="3" id="KW-0805">Transcription regulation</keyword>
<protein>
    <submittedName>
        <fullName evidence="7">PLP-dependent aminotransferase family protein</fullName>
    </submittedName>
</protein>
<keyword evidence="4" id="KW-0238">DNA-binding</keyword>
<dbReference type="SUPFAM" id="SSF53383">
    <property type="entry name" value="PLP-dependent transferases"/>
    <property type="match status" value="1"/>
</dbReference>
<keyword evidence="7" id="KW-0808">Transferase</keyword>
<evidence type="ECO:0000256" key="2">
    <source>
        <dbReference type="ARBA" id="ARBA00022898"/>
    </source>
</evidence>
<keyword evidence="7" id="KW-0032">Aminotransferase</keyword>
<dbReference type="Gene3D" id="1.10.10.10">
    <property type="entry name" value="Winged helix-like DNA-binding domain superfamily/Winged helix DNA-binding domain"/>
    <property type="match status" value="1"/>
</dbReference>
<organism evidence="7 8">
    <name type="scientific">Candidatus Pullilachnospira gallistercoris</name>
    <dbReference type="NCBI Taxonomy" id="2840911"/>
    <lineage>
        <taxon>Bacteria</taxon>
        <taxon>Bacillati</taxon>
        <taxon>Bacillota</taxon>
        <taxon>Clostridia</taxon>
        <taxon>Lachnospirales</taxon>
        <taxon>Lachnospiraceae</taxon>
        <taxon>Lachnospiraceae incertae sedis</taxon>
        <taxon>Candidatus Pullilachnospira</taxon>
    </lineage>
</organism>
<dbReference type="SUPFAM" id="SSF46785">
    <property type="entry name" value="Winged helix' DNA-binding domain"/>
    <property type="match status" value="1"/>
</dbReference>
<evidence type="ECO:0000256" key="1">
    <source>
        <dbReference type="ARBA" id="ARBA00005384"/>
    </source>
</evidence>
<dbReference type="GO" id="GO:0030170">
    <property type="term" value="F:pyridoxal phosphate binding"/>
    <property type="evidence" value="ECO:0007669"/>
    <property type="project" value="InterPro"/>
</dbReference>
<dbReference type="InterPro" id="IPR051446">
    <property type="entry name" value="HTH_trans_reg/aminotransferase"/>
</dbReference>
<dbReference type="Proteomes" id="UP000823912">
    <property type="component" value="Unassembled WGS sequence"/>
</dbReference>